<protein>
    <submittedName>
        <fullName evidence="1">Uncharacterized protein</fullName>
    </submittedName>
</protein>
<dbReference type="EMBL" id="BLLB01000002">
    <property type="protein sequence ID" value="GFH00974.1"/>
    <property type="molecule type" value="Genomic_DNA"/>
</dbReference>
<gene>
    <name evidence="1" type="ORF">MHIP_14570</name>
</gene>
<proteinExistence type="predicted"/>
<dbReference type="AlphaFoldDB" id="A0A7I9ZJ44"/>
<organism evidence="1 2">
    <name type="scientific">Mycolicibacterium hippocampi</name>
    <dbReference type="NCBI Taxonomy" id="659824"/>
    <lineage>
        <taxon>Bacteria</taxon>
        <taxon>Bacillati</taxon>
        <taxon>Actinomycetota</taxon>
        <taxon>Actinomycetes</taxon>
        <taxon>Mycobacteriales</taxon>
        <taxon>Mycobacteriaceae</taxon>
        <taxon>Mycolicibacterium</taxon>
    </lineage>
</organism>
<sequence length="107" mass="11309">MTETTGINVVADDGTAIGQINVDDLESNATLLMYAFAESAGDDAKTDAVAAQWLDRIGPDQFGYVAASALSMMTRHVLAPVLDVAERQGIDLRSGLRDAYANAMSTL</sequence>
<evidence type="ECO:0000313" key="2">
    <source>
        <dbReference type="Proteomes" id="UP000465304"/>
    </source>
</evidence>
<evidence type="ECO:0000313" key="1">
    <source>
        <dbReference type="EMBL" id="GFH00974.1"/>
    </source>
</evidence>
<dbReference type="Proteomes" id="UP000465304">
    <property type="component" value="Unassembled WGS sequence"/>
</dbReference>
<reference evidence="1 2" key="1">
    <citation type="journal article" date="2019" name="Emerg. Microbes Infect.">
        <title>Comprehensive subspecies identification of 175 nontuberculous mycobacteria species based on 7547 genomic profiles.</title>
        <authorList>
            <person name="Matsumoto Y."/>
            <person name="Kinjo T."/>
            <person name="Motooka D."/>
            <person name="Nabeya D."/>
            <person name="Jung N."/>
            <person name="Uechi K."/>
            <person name="Horii T."/>
            <person name="Iida T."/>
            <person name="Fujita J."/>
            <person name="Nakamura S."/>
        </authorList>
    </citation>
    <scope>NUCLEOTIDE SEQUENCE [LARGE SCALE GENOMIC DNA]</scope>
    <source>
        <strain evidence="1 2">JCM 30996</strain>
    </source>
</reference>
<dbReference type="RefSeq" id="WP_163887839.1">
    <property type="nucleotide sequence ID" value="NZ_BLLB01000002.1"/>
</dbReference>
<keyword evidence="2" id="KW-1185">Reference proteome</keyword>
<accession>A0A7I9ZJ44</accession>
<name>A0A7I9ZJ44_9MYCO</name>
<comment type="caution">
    <text evidence="1">The sequence shown here is derived from an EMBL/GenBank/DDBJ whole genome shotgun (WGS) entry which is preliminary data.</text>
</comment>